<dbReference type="RefSeq" id="WP_117159220.1">
    <property type="nucleotide sequence ID" value="NZ_QVID01000001.1"/>
</dbReference>
<accession>A0A3E1QDC7</accession>
<sequence length="103" mass="11758">MENSYSSLSVAIEDLQDKGYSEDFNLVEEGIKSKSLKREWKAGELDVVKFYRFEGMTDPGDNSILYVIETHDNTKGLLVDNYSAKGDYISPEMVKKLNITHEE</sequence>
<dbReference type="Proteomes" id="UP000261082">
    <property type="component" value="Unassembled WGS sequence"/>
</dbReference>
<dbReference type="OrthoDB" id="8418771at2"/>
<evidence type="ECO:0000313" key="1">
    <source>
        <dbReference type="EMBL" id="RFN60161.1"/>
    </source>
</evidence>
<dbReference type="AlphaFoldDB" id="A0A3E1QDC7"/>
<reference evidence="1 2" key="1">
    <citation type="journal article" date="2007" name="Int. J. Syst. Evol. Microbiol.">
        <title>Marixanthomonas ophiurae gen. nov., sp. nov., a marine bacterium of the family Flavobacteriaceae isolated from a deep-sea brittle star.</title>
        <authorList>
            <person name="Romanenko L.A."/>
            <person name="Uchino M."/>
            <person name="Frolova G.M."/>
            <person name="Mikhailov V.V."/>
        </authorList>
    </citation>
    <scope>NUCLEOTIDE SEQUENCE [LARGE SCALE GENOMIC DNA]</scope>
    <source>
        <strain evidence="1 2">KMM 3046</strain>
    </source>
</reference>
<dbReference type="EMBL" id="QVID01000001">
    <property type="protein sequence ID" value="RFN60161.1"/>
    <property type="molecule type" value="Genomic_DNA"/>
</dbReference>
<gene>
    <name evidence="1" type="ORF">DZ858_09000</name>
</gene>
<proteinExistence type="predicted"/>
<organism evidence="1 2">
    <name type="scientific">Marixanthomonas ophiurae</name>
    <dbReference type="NCBI Taxonomy" id="387659"/>
    <lineage>
        <taxon>Bacteria</taxon>
        <taxon>Pseudomonadati</taxon>
        <taxon>Bacteroidota</taxon>
        <taxon>Flavobacteriia</taxon>
        <taxon>Flavobacteriales</taxon>
        <taxon>Flavobacteriaceae</taxon>
        <taxon>Marixanthomonas</taxon>
    </lineage>
</organism>
<comment type="caution">
    <text evidence="1">The sequence shown here is derived from an EMBL/GenBank/DDBJ whole genome shotgun (WGS) entry which is preliminary data.</text>
</comment>
<keyword evidence="2" id="KW-1185">Reference proteome</keyword>
<protein>
    <submittedName>
        <fullName evidence="1">Phosphoribosylpyrophosphate synthetase</fullName>
    </submittedName>
</protein>
<evidence type="ECO:0000313" key="2">
    <source>
        <dbReference type="Proteomes" id="UP000261082"/>
    </source>
</evidence>
<name>A0A3E1QDC7_9FLAO</name>